<organism evidence="1 2">
    <name type="scientific">Rangifer tarandus platyrhynchus</name>
    <name type="common">Svalbard reindeer</name>
    <dbReference type="NCBI Taxonomy" id="3082113"/>
    <lineage>
        <taxon>Eukaryota</taxon>
        <taxon>Metazoa</taxon>
        <taxon>Chordata</taxon>
        <taxon>Craniata</taxon>
        <taxon>Vertebrata</taxon>
        <taxon>Euteleostomi</taxon>
        <taxon>Mammalia</taxon>
        <taxon>Eutheria</taxon>
        <taxon>Laurasiatheria</taxon>
        <taxon>Artiodactyla</taxon>
        <taxon>Ruminantia</taxon>
        <taxon>Pecora</taxon>
        <taxon>Cervidae</taxon>
        <taxon>Odocoileinae</taxon>
        <taxon>Rangifer</taxon>
    </lineage>
</organism>
<evidence type="ECO:0000313" key="2">
    <source>
        <dbReference type="Proteomes" id="UP001162501"/>
    </source>
</evidence>
<dbReference type="Proteomes" id="UP001162501">
    <property type="component" value="Chromosome 7"/>
</dbReference>
<proteinExistence type="predicted"/>
<evidence type="ECO:0000313" key="1">
    <source>
        <dbReference type="EMBL" id="CAN0550157.1"/>
    </source>
</evidence>
<reference evidence="1" key="1">
    <citation type="submission" date="2023-05" db="EMBL/GenBank/DDBJ databases">
        <authorList>
            <consortium name="ELIXIR-Norway"/>
        </authorList>
    </citation>
    <scope>NUCLEOTIDE SEQUENCE</scope>
</reference>
<name>A0AC60A2D5_RANTA</name>
<reference evidence="1" key="2">
    <citation type="submission" date="2025-03" db="EMBL/GenBank/DDBJ databases">
        <authorList>
            <consortium name="ELIXIR-Norway"/>
            <consortium name="Elixir Norway"/>
        </authorList>
    </citation>
    <scope>NUCLEOTIDE SEQUENCE</scope>
</reference>
<gene>
    <name evidence="1" type="ORF">MRATA1EN22A_LOCUS26071</name>
</gene>
<protein>
    <submittedName>
        <fullName evidence="1">Uncharacterized protein</fullName>
    </submittedName>
</protein>
<sequence>MRRPAAVPRDMRRPVLQRQVSRSWRVAPGEPRTGRRLCPFALGFGKLGVFVIWPILNASALSLDSPT</sequence>
<accession>A0AC60A2D5</accession>
<dbReference type="EMBL" id="OX596091">
    <property type="protein sequence ID" value="CAN0550157.1"/>
    <property type="molecule type" value="Genomic_DNA"/>
</dbReference>